<reference evidence="1 2" key="1">
    <citation type="journal article" date="2015" name="Int. J. Syst. Evol. Microbiol.">
        <title>Flavisolibacter ginsenosidimutans sp. nov., with ginsenoside-converting activity isolated from soil used for cultivating ginseng.</title>
        <authorList>
            <person name="Zhao Y."/>
            <person name="Liu Q."/>
            <person name="Kang M.S."/>
            <person name="Jin F."/>
            <person name="Yu H."/>
            <person name="Im W.T."/>
        </authorList>
    </citation>
    <scope>NUCLEOTIDE SEQUENCE [LARGE SCALE GENOMIC DNA]</scope>
    <source>
        <strain evidence="1 2">Gsoil 636</strain>
    </source>
</reference>
<organism evidence="1 2">
    <name type="scientific">Flavisolibacter ginsenosidimutans</name>
    <dbReference type="NCBI Taxonomy" id="661481"/>
    <lineage>
        <taxon>Bacteria</taxon>
        <taxon>Pseudomonadati</taxon>
        <taxon>Bacteroidota</taxon>
        <taxon>Chitinophagia</taxon>
        <taxon>Chitinophagales</taxon>
        <taxon>Chitinophagaceae</taxon>
        <taxon>Flavisolibacter</taxon>
    </lineage>
</organism>
<dbReference type="OrthoDB" id="9766256at2"/>
<dbReference type="KEGG" id="fgg:FSB75_00460"/>
<gene>
    <name evidence="1" type="ORF">FSB75_00460</name>
</gene>
<evidence type="ECO:0000313" key="2">
    <source>
        <dbReference type="Proteomes" id="UP000321204"/>
    </source>
</evidence>
<dbReference type="PROSITE" id="PS51257">
    <property type="entry name" value="PROKAR_LIPOPROTEIN"/>
    <property type="match status" value="1"/>
</dbReference>
<sequence>MKKINKYVLGLLTVAALSQSCKKTMIEMNTNPNLLNDAAPEYLFTGATQDLGMGSRDRTAKKYGTTMTWMQYVVPEGISSDALTKYYWKSSTAPTQGPVPGFPYYDDYFSSVGRDMNRIIEKIDNMPAADKDRYKGLRAVCQTVDVFHAWRVADIYGALPYSQAFQPEKYPLPAYDYNWDLYKVFDAKLKAAATALAAAGADQLVLGNQDMFYGGDYSKWLGFANSLRIKIAQRYEKRDPAQLASVLTDIAANFGGKIMAANDGSFAVNNTRDWNNNVDDINVILFSYNASFPFVEHLKATADPRIKFMLRENDMGANSKQYRRVQQLGTAQAQADLLLPENNVRYWGKHATPESAGNTSYGATGGNRFKTFNLTGTNGNQTLGFQSAIQSRLFIKNGGFGGFDARSSKDLMHDDETYVDGSTIKMKTYLISYPDVCFMMAEIAAKGGNGLGKSAEEWYRAGIAASFDLYKTMAVATGVPNASAVTLGTFATTVPYQGLPSIYTQEWVNNLLTPDEAWATWKRTGYPQFTDVRPGSNGQIGTSSIAYLENLWDGSENLQIVRRDALRMTSSLNQQNYVTAVETQKTKDPSYGVSATDTKGRIWWDKQ</sequence>
<evidence type="ECO:0000313" key="1">
    <source>
        <dbReference type="EMBL" id="QEC54430.1"/>
    </source>
</evidence>
<dbReference type="Gene3D" id="1.25.40.390">
    <property type="match status" value="2"/>
</dbReference>
<proteinExistence type="predicted"/>
<keyword evidence="1" id="KW-0449">Lipoprotein</keyword>
<protein>
    <submittedName>
        <fullName evidence="1">SusD/RagB family nutrient-binding outer membrane lipoprotein</fullName>
    </submittedName>
</protein>
<keyword evidence="2" id="KW-1185">Reference proteome</keyword>
<dbReference type="Proteomes" id="UP000321204">
    <property type="component" value="Chromosome"/>
</dbReference>
<dbReference type="SUPFAM" id="SSF48452">
    <property type="entry name" value="TPR-like"/>
    <property type="match status" value="1"/>
</dbReference>
<dbReference type="InterPro" id="IPR011990">
    <property type="entry name" value="TPR-like_helical_dom_sf"/>
</dbReference>
<name>A0A5B8UEB0_9BACT</name>
<dbReference type="EMBL" id="CP042433">
    <property type="protein sequence ID" value="QEC54430.1"/>
    <property type="molecule type" value="Genomic_DNA"/>
</dbReference>
<dbReference type="AlphaFoldDB" id="A0A5B8UEB0"/>
<dbReference type="Pfam" id="PF12771">
    <property type="entry name" value="SusD-like_2"/>
    <property type="match status" value="2"/>
</dbReference>
<dbReference type="InterPro" id="IPR041662">
    <property type="entry name" value="SusD-like_2"/>
</dbReference>
<dbReference type="RefSeq" id="WP_146781349.1">
    <property type="nucleotide sequence ID" value="NZ_BAABIO010000006.1"/>
</dbReference>
<accession>A0A5B8UEB0</accession>